<comment type="caution">
    <text evidence="10">The sequence shown here is derived from an EMBL/GenBank/DDBJ whole genome shotgun (WGS) entry which is preliminary data.</text>
</comment>
<dbReference type="Pfam" id="PF00026">
    <property type="entry name" value="Asp"/>
    <property type="match status" value="1"/>
</dbReference>
<keyword evidence="4" id="KW-0378">Hydrolase</keyword>
<keyword evidence="2" id="KW-0645">Protease</keyword>
<dbReference type="GO" id="GO:0004190">
    <property type="term" value="F:aspartic-type endopeptidase activity"/>
    <property type="evidence" value="ECO:0007669"/>
    <property type="project" value="UniProtKB-KW"/>
</dbReference>
<keyword evidence="8" id="KW-0812">Transmembrane</keyword>
<dbReference type="InterPro" id="IPR001969">
    <property type="entry name" value="Aspartic_peptidase_AS"/>
</dbReference>
<comment type="similarity">
    <text evidence="1">Belongs to the peptidase A1 family.</text>
</comment>
<dbReference type="PANTHER" id="PTHR47966:SF76">
    <property type="entry name" value="ASPARTIC PROTEINASE A1"/>
    <property type="match status" value="1"/>
</dbReference>
<sequence>MIRKDRTVYNEKSVAFRLYIFVRPVGCYVLRCIARLSSSSLWEPLPTLRSPLFDLNPAALIEEPWVIMETGRGCLAIPLLLSILLLPLGFPTTGAADALIRIGLRKKPLGENGRIAARLLDKEGKDLMARRYGLRGGVGSNEEDEDIVSLKNYLNAQYFGEIGIGTPAQKFTVIFDTGSSNLWIPSSKCILSVSFVSLWLENRISCGSSNHQYVVRQCRSLAISIRSTSQAHPAHTRRMVCLWHNMNDFILPLFSCCCLSSFSLFTRMLPGIYFNSIYIL</sequence>
<feature type="domain" description="Peptidase A1" evidence="9">
    <location>
        <begin position="158"/>
        <end position="280"/>
    </location>
</feature>
<keyword evidence="3" id="KW-0064">Aspartyl protease</keyword>
<reference evidence="10 11" key="1">
    <citation type="journal article" date="2019" name="Nat. Plants">
        <title>Genome sequencing of Musa balbisiana reveals subgenome evolution and function divergence in polyploid bananas.</title>
        <authorList>
            <person name="Yao X."/>
        </authorList>
    </citation>
    <scope>NUCLEOTIDE SEQUENCE [LARGE SCALE GENOMIC DNA]</scope>
    <source>
        <strain evidence="11">cv. DH-PKW</strain>
        <tissue evidence="10">Leaves</tissue>
    </source>
</reference>
<dbReference type="Gene3D" id="2.40.70.10">
    <property type="entry name" value="Acid Proteases"/>
    <property type="match status" value="1"/>
</dbReference>
<dbReference type="InterPro" id="IPR021109">
    <property type="entry name" value="Peptidase_aspartic_dom_sf"/>
</dbReference>
<dbReference type="PANTHER" id="PTHR47966">
    <property type="entry name" value="BETA-SITE APP-CLEAVING ENZYME, ISOFORM A-RELATED"/>
    <property type="match status" value="1"/>
</dbReference>
<evidence type="ECO:0000256" key="7">
    <source>
        <dbReference type="ARBA" id="ARBA00023180"/>
    </source>
</evidence>
<dbReference type="STRING" id="52838.A0A4V4H7R1"/>
<dbReference type="GO" id="GO:0006508">
    <property type="term" value="P:proteolysis"/>
    <property type="evidence" value="ECO:0007669"/>
    <property type="project" value="UniProtKB-KW"/>
</dbReference>
<name>A0A4V4H7R1_MUSBA</name>
<keyword evidence="8" id="KW-0472">Membrane</keyword>
<proteinExistence type="inferred from homology"/>
<organism evidence="10 11">
    <name type="scientific">Musa balbisiana</name>
    <name type="common">Banana</name>
    <dbReference type="NCBI Taxonomy" id="52838"/>
    <lineage>
        <taxon>Eukaryota</taxon>
        <taxon>Viridiplantae</taxon>
        <taxon>Streptophyta</taxon>
        <taxon>Embryophyta</taxon>
        <taxon>Tracheophyta</taxon>
        <taxon>Spermatophyta</taxon>
        <taxon>Magnoliopsida</taxon>
        <taxon>Liliopsida</taxon>
        <taxon>Zingiberales</taxon>
        <taxon>Musaceae</taxon>
        <taxon>Musa</taxon>
    </lineage>
</organism>
<dbReference type="PROSITE" id="PS51767">
    <property type="entry name" value="PEPTIDASE_A1"/>
    <property type="match status" value="1"/>
</dbReference>
<dbReference type="AlphaFoldDB" id="A0A4V4H7R1"/>
<keyword evidence="6" id="KW-1015">Disulfide bond</keyword>
<evidence type="ECO:0000256" key="3">
    <source>
        <dbReference type="ARBA" id="ARBA00022750"/>
    </source>
</evidence>
<dbReference type="InterPro" id="IPR033121">
    <property type="entry name" value="PEPTIDASE_A1"/>
</dbReference>
<evidence type="ECO:0000256" key="5">
    <source>
        <dbReference type="ARBA" id="ARBA00023145"/>
    </source>
</evidence>
<dbReference type="EMBL" id="PYDT01000004">
    <property type="protein sequence ID" value="THU64745.1"/>
    <property type="molecule type" value="Genomic_DNA"/>
</dbReference>
<keyword evidence="7" id="KW-0325">Glycoprotein</keyword>
<dbReference type="PROSITE" id="PS00141">
    <property type="entry name" value="ASP_PROTEASE"/>
    <property type="match status" value="1"/>
</dbReference>
<accession>A0A4V4H7R1</accession>
<evidence type="ECO:0000256" key="6">
    <source>
        <dbReference type="ARBA" id="ARBA00023157"/>
    </source>
</evidence>
<evidence type="ECO:0000256" key="4">
    <source>
        <dbReference type="ARBA" id="ARBA00022801"/>
    </source>
</evidence>
<dbReference type="Proteomes" id="UP000317650">
    <property type="component" value="Chromosome 1"/>
</dbReference>
<feature type="transmembrane region" description="Helical" evidence="8">
    <location>
        <begin position="75"/>
        <end position="100"/>
    </location>
</feature>
<keyword evidence="11" id="KW-1185">Reference proteome</keyword>
<evidence type="ECO:0000259" key="9">
    <source>
        <dbReference type="PROSITE" id="PS51767"/>
    </source>
</evidence>
<keyword evidence="8" id="KW-1133">Transmembrane helix</keyword>
<evidence type="ECO:0000313" key="11">
    <source>
        <dbReference type="Proteomes" id="UP000317650"/>
    </source>
</evidence>
<protein>
    <recommendedName>
        <fullName evidence="9">Peptidase A1 domain-containing protein</fullName>
    </recommendedName>
</protein>
<dbReference type="InterPro" id="IPR001461">
    <property type="entry name" value="Aspartic_peptidase_A1"/>
</dbReference>
<keyword evidence="5" id="KW-0865">Zymogen</keyword>
<evidence type="ECO:0000256" key="8">
    <source>
        <dbReference type="SAM" id="Phobius"/>
    </source>
</evidence>
<dbReference type="SUPFAM" id="SSF50630">
    <property type="entry name" value="Acid proteases"/>
    <property type="match status" value="1"/>
</dbReference>
<evidence type="ECO:0000256" key="1">
    <source>
        <dbReference type="ARBA" id="ARBA00007447"/>
    </source>
</evidence>
<evidence type="ECO:0000256" key="2">
    <source>
        <dbReference type="ARBA" id="ARBA00022670"/>
    </source>
</evidence>
<gene>
    <name evidence="10" type="ORF">C4D60_Mb01t29680</name>
</gene>
<evidence type="ECO:0000313" key="10">
    <source>
        <dbReference type="EMBL" id="THU64745.1"/>
    </source>
</evidence>